<dbReference type="Gene3D" id="3.90.1720.10">
    <property type="entry name" value="endopeptidase domain like (from Nostoc punctiforme)"/>
    <property type="match status" value="1"/>
</dbReference>
<name>A0ABT6C553_9MICO</name>
<evidence type="ECO:0000256" key="3">
    <source>
        <dbReference type="ARBA" id="ARBA00022801"/>
    </source>
</evidence>
<evidence type="ECO:0000256" key="4">
    <source>
        <dbReference type="ARBA" id="ARBA00022807"/>
    </source>
</evidence>
<dbReference type="InterPro" id="IPR000064">
    <property type="entry name" value="NLP_P60_dom"/>
</dbReference>
<organism evidence="6 7">
    <name type="scientific">Luteipulveratus flavus</name>
    <dbReference type="NCBI Taxonomy" id="3031728"/>
    <lineage>
        <taxon>Bacteria</taxon>
        <taxon>Bacillati</taxon>
        <taxon>Actinomycetota</taxon>
        <taxon>Actinomycetes</taxon>
        <taxon>Micrococcales</taxon>
        <taxon>Dermacoccaceae</taxon>
        <taxon>Luteipulveratus</taxon>
    </lineage>
</organism>
<accession>A0ABT6C553</accession>
<dbReference type="Proteomes" id="UP001528912">
    <property type="component" value="Unassembled WGS sequence"/>
</dbReference>
<dbReference type="InterPro" id="IPR002477">
    <property type="entry name" value="Peptidoglycan-bd-like"/>
</dbReference>
<evidence type="ECO:0000256" key="1">
    <source>
        <dbReference type="ARBA" id="ARBA00007074"/>
    </source>
</evidence>
<keyword evidence="7" id="KW-1185">Reference proteome</keyword>
<sequence>MTYAPRHRKAEPTLASAVVSSMAGRHSKALTGVALAIPTAIGGIGMADAAQAAPVVGTPQAAAQQVAATAAVSTPAAVSATSAAAALPTAYRAGGVTVLSYGDRGSLVKVVQGRLHISRDGSFGPQTRRAVKGFQARKGLAADGYVGPKTWRALGGYPGGTATATTARASRSASISTSSNSSVVRIAQRYLGVPYVYGGSTPSGFDCSGLTSYVFRQIGKELPRSARAQQAAVTRVSSPRVGDLVFYGYPAHHVGIYVGNGQMIDAPKPGMRVNQRAVYQPEVSSYGRV</sequence>
<dbReference type="InterPro" id="IPR038765">
    <property type="entry name" value="Papain-like_cys_pep_sf"/>
</dbReference>
<dbReference type="Pfam" id="PF01471">
    <property type="entry name" value="PG_binding_1"/>
    <property type="match status" value="1"/>
</dbReference>
<dbReference type="InterPro" id="IPR036365">
    <property type="entry name" value="PGBD-like_sf"/>
</dbReference>
<dbReference type="InterPro" id="IPR051202">
    <property type="entry name" value="Peptidase_C40"/>
</dbReference>
<dbReference type="SUPFAM" id="SSF54001">
    <property type="entry name" value="Cysteine proteinases"/>
    <property type="match status" value="1"/>
</dbReference>
<evidence type="ECO:0000313" key="6">
    <source>
        <dbReference type="EMBL" id="MDF8263841.1"/>
    </source>
</evidence>
<keyword evidence="2" id="KW-0645">Protease</keyword>
<proteinExistence type="inferred from homology"/>
<dbReference type="PROSITE" id="PS51935">
    <property type="entry name" value="NLPC_P60"/>
    <property type="match status" value="1"/>
</dbReference>
<evidence type="ECO:0000259" key="5">
    <source>
        <dbReference type="PROSITE" id="PS51935"/>
    </source>
</evidence>
<comment type="caution">
    <text evidence="6">The sequence shown here is derived from an EMBL/GenBank/DDBJ whole genome shotgun (WGS) entry which is preliminary data.</text>
</comment>
<dbReference type="RefSeq" id="WP_277191488.1">
    <property type="nucleotide sequence ID" value="NZ_JAROAV010000023.1"/>
</dbReference>
<dbReference type="Gene3D" id="1.10.101.10">
    <property type="entry name" value="PGBD-like superfamily/PGBD"/>
    <property type="match status" value="1"/>
</dbReference>
<dbReference type="SUPFAM" id="SSF47090">
    <property type="entry name" value="PGBD-like"/>
    <property type="match status" value="1"/>
</dbReference>
<comment type="similarity">
    <text evidence="1">Belongs to the peptidase C40 family.</text>
</comment>
<reference evidence="6 7" key="1">
    <citation type="submission" date="2023-03" db="EMBL/GenBank/DDBJ databases">
        <title>YIM 133296 draft genome.</title>
        <authorList>
            <person name="Xiong L."/>
        </authorList>
    </citation>
    <scope>NUCLEOTIDE SEQUENCE [LARGE SCALE GENOMIC DNA]</scope>
    <source>
        <strain evidence="6 7">YIM 133296</strain>
    </source>
</reference>
<dbReference type="Pfam" id="PF00877">
    <property type="entry name" value="NLPC_P60"/>
    <property type="match status" value="1"/>
</dbReference>
<dbReference type="InterPro" id="IPR036366">
    <property type="entry name" value="PGBDSf"/>
</dbReference>
<dbReference type="EMBL" id="JAROAV010000023">
    <property type="protein sequence ID" value="MDF8263841.1"/>
    <property type="molecule type" value="Genomic_DNA"/>
</dbReference>
<keyword evidence="4" id="KW-0788">Thiol protease</keyword>
<feature type="domain" description="NlpC/P60" evidence="5">
    <location>
        <begin position="177"/>
        <end position="289"/>
    </location>
</feature>
<evidence type="ECO:0000256" key="2">
    <source>
        <dbReference type="ARBA" id="ARBA00022670"/>
    </source>
</evidence>
<evidence type="ECO:0000313" key="7">
    <source>
        <dbReference type="Proteomes" id="UP001528912"/>
    </source>
</evidence>
<protein>
    <submittedName>
        <fullName evidence="6">NlpC/P60 family protein</fullName>
    </submittedName>
</protein>
<dbReference type="PANTHER" id="PTHR47053:SF1">
    <property type="entry name" value="MUREIN DD-ENDOPEPTIDASE MEPH-RELATED"/>
    <property type="match status" value="1"/>
</dbReference>
<dbReference type="PANTHER" id="PTHR47053">
    <property type="entry name" value="MUREIN DD-ENDOPEPTIDASE MEPH-RELATED"/>
    <property type="match status" value="1"/>
</dbReference>
<keyword evidence="3" id="KW-0378">Hydrolase</keyword>
<gene>
    <name evidence="6" type="ORF">P4R38_06260</name>
</gene>